<dbReference type="AlphaFoldDB" id="X1NGF7"/>
<sequence length="41" mass="4930">MAGDEKKDEELEELRKALKGLERLRKEKPKEYAKMARAQRR</sequence>
<gene>
    <name evidence="2" type="ORF">S06H3_28500</name>
</gene>
<accession>X1NGF7</accession>
<reference evidence="2" key="1">
    <citation type="journal article" date="2014" name="Front. Microbiol.">
        <title>High frequency of phylogenetically diverse reductive dehalogenase-homologous genes in deep subseafloor sedimentary metagenomes.</title>
        <authorList>
            <person name="Kawai M."/>
            <person name="Futagami T."/>
            <person name="Toyoda A."/>
            <person name="Takaki Y."/>
            <person name="Nishi S."/>
            <person name="Hori S."/>
            <person name="Arai W."/>
            <person name="Tsubouchi T."/>
            <person name="Morono Y."/>
            <person name="Uchiyama I."/>
            <person name="Ito T."/>
            <person name="Fujiyama A."/>
            <person name="Inagaki F."/>
            <person name="Takami H."/>
        </authorList>
    </citation>
    <scope>NUCLEOTIDE SEQUENCE</scope>
    <source>
        <strain evidence="2">Expedition CK06-06</strain>
    </source>
</reference>
<name>X1NGF7_9ZZZZ</name>
<feature type="coiled-coil region" evidence="1">
    <location>
        <begin position="4"/>
        <end position="41"/>
    </location>
</feature>
<keyword evidence="1" id="KW-0175">Coiled coil</keyword>
<comment type="caution">
    <text evidence="2">The sequence shown here is derived from an EMBL/GenBank/DDBJ whole genome shotgun (WGS) entry which is preliminary data.</text>
</comment>
<proteinExistence type="predicted"/>
<dbReference type="EMBL" id="BARV01016635">
    <property type="protein sequence ID" value="GAI29291.1"/>
    <property type="molecule type" value="Genomic_DNA"/>
</dbReference>
<protein>
    <submittedName>
        <fullName evidence="2">Uncharacterized protein</fullName>
    </submittedName>
</protein>
<evidence type="ECO:0000256" key="1">
    <source>
        <dbReference type="SAM" id="Coils"/>
    </source>
</evidence>
<evidence type="ECO:0000313" key="2">
    <source>
        <dbReference type="EMBL" id="GAI29291.1"/>
    </source>
</evidence>
<organism evidence="2">
    <name type="scientific">marine sediment metagenome</name>
    <dbReference type="NCBI Taxonomy" id="412755"/>
    <lineage>
        <taxon>unclassified sequences</taxon>
        <taxon>metagenomes</taxon>
        <taxon>ecological metagenomes</taxon>
    </lineage>
</organism>